<keyword evidence="2 3" id="KW-0072">Autophagy</keyword>
<evidence type="ECO:0000256" key="1">
    <source>
        <dbReference type="ARBA" id="ARBA00005246"/>
    </source>
</evidence>
<keyword evidence="5" id="KW-1185">Reference proteome</keyword>
<dbReference type="Pfam" id="PF10033">
    <property type="entry name" value="ATG13"/>
    <property type="match status" value="1"/>
</dbReference>
<dbReference type="GO" id="GO:1990316">
    <property type="term" value="C:Atg1/ULK1 kinase complex"/>
    <property type="evidence" value="ECO:0007669"/>
    <property type="project" value="InterPro"/>
</dbReference>
<reference evidence="5" key="1">
    <citation type="journal article" date="2014" name="Genome Announc.">
        <title>Draft Genome Sequence of the Yeast Pseudozyma antarctica Type Strain JCM10317, a Producer of the Glycolipid Biosurfactants, Mannosylerythritol Lipids.</title>
        <authorList>
            <person name="Saika A."/>
            <person name="Koike H."/>
            <person name="Hori T."/>
            <person name="Fukuoka T."/>
            <person name="Sato S."/>
            <person name="Habe H."/>
            <person name="Kitamoto D."/>
            <person name="Morita T."/>
        </authorList>
    </citation>
    <scope>NUCLEOTIDE SEQUENCE [LARGE SCALE GENOMIC DNA]</scope>
    <source>
        <strain evidence="5">JCM 10317</strain>
    </source>
</reference>
<protein>
    <recommendedName>
        <fullName evidence="3">Autophagy-related protein 13</fullName>
    </recommendedName>
</protein>
<evidence type="ECO:0000313" key="5">
    <source>
        <dbReference type="Proteomes" id="UP000053758"/>
    </source>
</evidence>
<dbReference type="RefSeq" id="XP_014654001.1">
    <property type="nucleotide sequence ID" value="XM_014798515.1"/>
</dbReference>
<dbReference type="GO" id="GO:0034727">
    <property type="term" value="P:piecemeal microautophagy of the nucleus"/>
    <property type="evidence" value="ECO:0007669"/>
    <property type="project" value="TreeGrafter"/>
</dbReference>
<dbReference type="InterPro" id="IPR018731">
    <property type="entry name" value="Atg13_N"/>
</dbReference>
<dbReference type="GeneID" id="26306862"/>
<dbReference type="InterPro" id="IPR040182">
    <property type="entry name" value="ATG13"/>
</dbReference>
<dbReference type="EMBL" id="DF830088">
    <property type="protein sequence ID" value="GAK67789.1"/>
    <property type="molecule type" value="Genomic_DNA"/>
</dbReference>
<dbReference type="Proteomes" id="UP000053758">
    <property type="component" value="Unassembled WGS sequence"/>
</dbReference>
<comment type="similarity">
    <text evidence="1 3">Belongs to the ATG13 family. Fungi subfamily.</text>
</comment>
<dbReference type="GO" id="GO:0005829">
    <property type="term" value="C:cytosol"/>
    <property type="evidence" value="ECO:0007669"/>
    <property type="project" value="TreeGrafter"/>
</dbReference>
<dbReference type="Gene3D" id="3.30.900.10">
    <property type="entry name" value="HORMA domain"/>
    <property type="match status" value="1"/>
</dbReference>
<dbReference type="HOGENOM" id="CLU_253424_0_0_1"/>
<evidence type="ECO:0000313" key="4">
    <source>
        <dbReference type="EMBL" id="GAK67789.1"/>
    </source>
</evidence>
<gene>
    <name evidence="4" type="ORF">PAN0_021d6018</name>
</gene>
<dbReference type="InterPro" id="IPR036570">
    <property type="entry name" value="HORMA_dom_sf"/>
</dbReference>
<evidence type="ECO:0000256" key="3">
    <source>
        <dbReference type="RuleBase" id="RU361214"/>
    </source>
</evidence>
<evidence type="ECO:0000256" key="2">
    <source>
        <dbReference type="ARBA" id="ARBA00023006"/>
    </source>
</evidence>
<proteinExistence type="inferred from homology"/>
<dbReference type="GO" id="GO:0000423">
    <property type="term" value="P:mitophagy"/>
    <property type="evidence" value="ECO:0007669"/>
    <property type="project" value="TreeGrafter"/>
</dbReference>
<dbReference type="GO" id="GO:0000407">
    <property type="term" value="C:phagophore assembly site"/>
    <property type="evidence" value="ECO:0007669"/>
    <property type="project" value="TreeGrafter"/>
</dbReference>
<accession>A0A081CM93</accession>
<name>A0A081CM93_PSEA2</name>
<dbReference type="PANTHER" id="PTHR13430:SF4">
    <property type="entry name" value="AUTOPHAGY-RELATED PROTEIN 13"/>
    <property type="match status" value="1"/>
</dbReference>
<organism evidence="4 5">
    <name type="scientific">Pseudozyma antarctica</name>
    <name type="common">Yeast</name>
    <name type="synonym">Candida antarctica</name>
    <dbReference type="NCBI Taxonomy" id="84753"/>
    <lineage>
        <taxon>Eukaryota</taxon>
        <taxon>Fungi</taxon>
        <taxon>Dikarya</taxon>
        <taxon>Basidiomycota</taxon>
        <taxon>Ustilaginomycotina</taxon>
        <taxon>Ustilaginomycetes</taxon>
        <taxon>Ustilaginales</taxon>
        <taxon>Ustilaginaceae</taxon>
        <taxon>Moesziomyces</taxon>
    </lineage>
</organism>
<dbReference type="OrthoDB" id="70161at2759"/>
<dbReference type="PANTHER" id="PTHR13430">
    <property type="match status" value="1"/>
</dbReference>
<sequence>MPSHYDPSLQRRTSSTSHPSISPSSATSDAPSHQQQQQQPRHHHEAQPPLHRQSSSGTSAPLSQSSKLDGVLYHFYTTTANLVIQARLAHLRPFLLTPAYDPLNPDNNKPPSTPTAPSQPKLSRWFGLHIPDTDVFKDELRLWRSVTSLLAMSTTGANTAVPDLIIDVMLDLSNVPHTHQVLLLTDTRSSARLCIDGRAPGQPATQPRPASRPQRIVLERWRLRFDSHPPQSPPDLSTFYKRSVVHFRALFTLLCILPANRLCARIEALKAAPQQSAKGFPSIAARADQGAYDAHMTIGCRLSMSDMDADSDPADAANSSQEVAATDALPAEQAHVIPDIESQEDQPDIRLESHGHYASRTFAPLATPLGHLTLSVAYRKLTGFSVEDAESLRSANNIKVDVDEDYFKPVAGASPPSSSRTATTYSGTDRPVAAAPQPIGGISAARPANLAAQRHPSETTSDTSRSPHAHATEVSPASQSPANASVFGTSATARNTAGLSSLRRTGSTSNKASLPLIGSAHPQAAPSSPALAAALGAEPAFVVPSSARRASISERRLRTLSGISSGQPSLSSSPAMATVDLPEPGSSLTRTASAAQLSGTSSRSVSGRMASDFVAPSAGLSAASGAQSRPGVSFSPSSSSPLAQQMSMHANRATSGAPALGTSPSTSSFRSVSGSALRSSVAATGARAAPSLRSVFQSYVPRSQNSSSVLVSRTPPTAGSAFVQTSYSPSNLGTGLRSSIRRNSSTSDAGSGSAFGASSSSAAKPQMIKRYSTNFSYRQNRERFGVYGSSLGSEGSGSVGAGGEPSSYPRFGGAGGSLSSAYGRSWVSRMEQRQGLGTGGAFARTSSLDDATAAATASAASRYRPLSTADATHLGNLTPSPRSHDEDMDDLVRLLDTKPAFGTSSMGKLASLRNERRNAPGLSSTPEEGTSVRPGQALNDSVRSIPGHDRAGSLSGSGLRSGGGIRTANPMSRSQLDDLLSRMAESVGILSAKDQDSGASGEASSEAAMSDEVRLRTNASPAAVPATEYAAQAAVRPSAAPVVPTTGSVRGYSANEAERHSELPTSRVSAPGTLARAPLGDGFASRTRGKAHQVRAYSTAASSAAPDDARGDALREGVAHEGGVHAGPGSASPRTGPPEYEAEGDLMFGVDGQPEYAPEDELAGEMEMATAVQPAYARTADAGTSGFGGVEGGMGATLPVGAHREGRALERVRSGPMNDWQVAEKWQRERAQEAERRRADAEMSRNFGQEVGASTRGRGSHSPWRATTHASAPVAAAPPSGGPQPSTSLASTGALGFRSSSSRPFAAASRLVGIGGTYGSSVAPAPGGQTDARRGYGVSAPSTQFHYQPAHSAPRPTPNSYPVSRDEMYDDDEEDDEEEDGVRR</sequence>
<dbReference type="GO" id="GO:0034497">
    <property type="term" value="P:protein localization to phagophore assembly site"/>
    <property type="evidence" value="ECO:0007669"/>
    <property type="project" value="TreeGrafter"/>
</dbReference>